<dbReference type="PANTHER" id="PTHR24333">
    <property type="entry name" value="HOMEO BOX HB9 LIKE A-RELATED"/>
    <property type="match status" value="1"/>
</dbReference>
<name>A0A2A4IXJ9_HELVI</name>
<dbReference type="InterPro" id="IPR001356">
    <property type="entry name" value="HD"/>
</dbReference>
<dbReference type="InterPro" id="IPR009057">
    <property type="entry name" value="Homeodomain-like_sf"/>
</dbReference>
<organism evidence="9">
    <name type="scientific">Heliothis virescens</name>
    <name type="common">Tobacco budworm moth</name>
    <dbReference type="NCBI Taxonomy" id="7102"/>
    <lineage>
        <taxon>Eukaryota</taxon>
        <taxon>Metazoa</taxon>
        <taxon>Ecdysozoa</taxon>
        <taxon>Arthropoda</taxon>
        <taxon>Hexapoda</taxon>
        <taxon>Insecta</taxon>
        <taxon>Pterygota</taxon>
        <taxon>Neoptera</taxon>
        <taxon>Endopterygota</taxon>
        <taxon>Lepidoptera</taxon>
        <taxon>Glossata</taxon>
        <taxon>Ditrysia</taxon>
        <taxon>Noctuoidea</taxon>
        <taxon>Noctuidae</taxon>
        <taxon>Heliothinae</taxon>
        <taxon>Heliothis</taxon>
    </lineage>
</organism>
<keyword evidence="2 5" id="KW-0238">DNA-binding</keyword>
<accession>A0A2A4IXJ9</accession>
<evidence type="ECO:0000256" key="4">
    <source>
        <dbReference type="ARBA" id="ARBA00023242"/>
    </source>
</evidence>
<sequence length="228" mass="26742">MIQNLLLTSFTPLKNKNEINCWENRPFTTVWPENSFERKRDITRTIKKKQKRVRTAFSTEQLRALERAYSRHKYIDSEKRAELANTLNIGDKCIKIWFQNRRMKEKRESSESSCDSSSESVSNEPNIPASPPLEITPEIPSNKHFQKYSPYPNHGYELPTYYNTNQIPSGYGAMPPNYGTYFYNDNNAYPTQYYPFDVNYSNEGNGYSQCGSEMNNCWASHHQYYSNI</sequence>
<reference evidence="9" key="1">
    <citation type="submission" date="2017-09" db="EMBL/GenBank/DDBJ databases">
        <title>Contemporary evolution of a Lepidopteran species, Heliothis virescens, in response to modern agricultural practices.</title>
        <authorList>
            <person name="Fritz M.L."/>
            <person name="Deyonke A.M."/>
            <person name="Papanicolaou A."/>
            <person name="Micinski S."/>
            <person name="Westbrook J."/>
            <person name="Gould F."/>
        </authorList>
    </citation>
    <scope>NUCLEOTIDE SEQUENCE [LARGE SCALE GENOMIC DNA]</scope>
    <source>
        <strain evidence="9">HvINT-</strain>
        <tissue evidence="9">Whole body</tissue>
    </source>
</reference>
<dbReference type="EMBL" id="NWSH01005891">
    <property type="protein sequence ID" value="PCG63870.1"/>
    <property type="molecule type" value="Genomic_DNA"/>
</dbReference>
<dbReference type="GO" id="GO:0003677">
    <property type="term" value="F:DNA binding"/>
    <property type="evidence" value="ECO:0007669"/>
    <property type="project" value="UniProtKB-UniRule"/>
</dbReference>
<dbReference type="PROSITE" id="PS00027">
    <property type="entry name" value="HOMEOBOX_1"/>
    <property type="match status" value="1"/>
</dbReference>
<dbReference type="PROSITE" id="PS50071">
    <property type="entry name" value="HOMEOBOX_2"/>
    <property type="match status" value="1"/>
</dbReference>
<dbReference type="InterPro" id="IPR050848">
    <property type="entry name" value="Homeobox_TF"/>
</dbReference>
<evidence type="ECO:0000256" key="1">
    <source>
        <dbReference type="ARBA" id="ARBA00004123"/>
    </source>
</evidence>
<dbReference type="AlphaFoldDB" id="A0A2A4IXJ9"/>
<keyword evidence="3 5" id="KW-0371">Homeobox</keyword>
<dbReference type="GO" id="GO:0000981">
    <property type="term" value="F:DNA-binding transcription factor activity, RNA polymerase II-specific"/>
    <property type="evidence" value="ECO:0007669"/>
    <property type="project" value="InterPro"/>
</dbReference>
<feature type="compositionally biased region" description="Low complexity" evidence="7">
    <location>
        <begin position="111"/>
        <end position="124"/>
    </location>
</feature>
<feature type="DNA-binding region" description="Homeobox" evidence="5">
    <location>
        <begin position="50"/>
        <end position="109"/>
    </location>
</feature>
<dbReference type="CDD" id="cd00086">
    <property type="entry name" value="homeodomain"/>
    <property type="match status" value="1"/>
</dbReference>
<evidence type="ECO:0000256" key="2">
    <source>
        <dbReference type="ARBA" id="ARBA00023125"/>
    </source>
</evidence>
<dbReference type="STRING" id="7102.A0A2A4IXJ9"/>
<dbReference type="SMART" id="SM00389">
    <property type="entry name" value="HOX"/>
    <property type="match status" value="1"/>
</dbReference>
<evidence type="ECO:0000256" key="3">
    <source>
        <dbReference type="ARBA" id="ARBA00023155"/>
    </source>
</evidence>
<proteinExistence type="predicted"/>
<dbReference type="SUPFAM" id="SSF46689">
    <property type="entry name" value="Homeodomain-like"/>
    <property type="match status" value="1"/>
</dbReference>
<feature type="domain" description="Homeobox" evidence="8">
    <location>
        <begin position="48"/>
        <end position="108"/>
    </location>
</feature>
<feature type="region of interest" description="Disordered" evidence="7">
    <location>
        <begin position="107"/>
        <end position="146"/>
    </location>
</feature>
<evidence type="ECO:0000313" key="9">
    <source>
        <dbReference type="EMBL" id="PCG63870.1"/>
    </source>
</evidence>
<keyword evidence="4 5" id="KW-0539">Nucleus</keyword>
<gene>
    <name evidence="9" type="ORF">B5V51_11612</name>
</gene>
<dbReference type="InterPro" id="IPR017970">
    <property type="entry name" value="Homeobox_CS"/>
</dbReference>
<protein>
    <recommendedName>
        <fullName evidence="8">Homeobox domain-containing protein</fullName>
    </recommendedName>
</protein>
<evidence type="ECO:0000256" key="7">
    <source>
        <dbReference type="SAM" id="MobiDB-lite"/>
    </source>
</evidence>
<dbReference type="GO" id="GO:0005634">
    <property type="term" value="C:nucleus"/>
    <property type="evidence" value="ECO:0007669"/>
    <property type="project" value="UniProtKB-SubCell"/>
</dbReference>
<dbReference type="PANTHER" id="PTHR24333:SF5">
    <property type="entry name" value="VENT HOMEOBOX"/>
    <property type="match status" value="1"/>
</dbReference>
<evidence type="ECO:0000259" key="8">
    <source>
        <dbReference type="PROSITE" id="PS50071"/>
    </source>
</evidence>
<comment type="subcellular location">
    <subcellularLocation>
        <location evidence="1 5 6">Nucleus</location>
    </subcellularLocation>
</comment>
<comment type="caution">
    <text evidence="9">The sequence shown here is derived from an EMBL/GenBank/DDBJ whole genome shotgun (WGS) entry which is preliminary data.</text>
</comment>
<dbReference type="Pfam" id="PF00046">
    <property type="entry name" value="Homeodomain"/>
    <property type="match status" value="1"/>
</dbReference>
<evidence type="ECO:0000256" key="5">
    <source>
        <dbReference type="PROSITE-ProRule" id="PRU00108"/>
    </source>
</evidence>
<evidence type="ECO:0000256" key="6">
    <source>
        <dbReference type="RuleBase" id="RU000682"/>
    </source>
</evidence>
<dbReference type="Gene3D" id="1.10.10.60">
    <property type="entry name" value="Homeodomain-like"/>
    <property type="match status" value="1"/>
</dbReference>